<feature type="signal peptide" evidence="2">
    <location>
        <begin position="1"/>
        <end position="19"/>
    </location>
</feature>
<evidence type="ECO:0008006" key="5">
    <source>
        <dbReference type="Google" id="ProtNLM"/>
    </source>
</evidence>
<dbReference type="Proteomes" id="UP000235392">
    <property type="component" value="Unassembled WGS sequence"/>
</dbReference>
<protein>
    <recommendedName>
        <fullName evidence="5">Protein TsetseEP domain-containing protein</fullName>
    </recommendedName>
</protein>
<feature type="region of interest" description="Disordered" evidence="1">
    <location>
        <begin position="178"/>
        <end position="199"/>
    </location>
</feature>
<evidence type="ECO:0000313" key="4">
    <source>
        <dbReference type="Proteomes" id="UP000235392"/>
    </source>
</evidence>
<dbReference type="EMBL" id="PGCI01000015">
    <property type="protein sequence ID" value="PLW49614.1"/>
    <property type="molecule type" value="Genomic_DNA"/>
</dbReference>
<keyword evidence="2" id="KW-0732">Signal</keyword>
<comment type="caution">
    <text evidence="3">The sequence shown here is derived from an EMBL/GenBank/DDBJ whole genome shotgun (WGS) entry which is preliminary data.</text>
</comment>
<feature type="chain" id="PRO_5014698014" description="Protein TsetseEP domain-containing protein" evidence="2">
    <location>
        <begin position="20"/>
        <end position="199"/>
    </location>
</feature>
<gene>
    <name evidence="3" type="ORF">PCASD_02288</name>
</gene>
<proteinExistence type="predicted"/>
<name>A0A2N5VHY8_9BASI</name>
<evidence type="ECO:0000256" key="1">
    <source>
        <dbReference type="SAM" id="MobiDB-lite"/>
    </source>
</evidence>
<evidence type="ECO:0000256" key="2">
    <source>
        <dbReference type="SAM" id="SignalP"/>
    </source>
</evidence>
<dbReference type="AlphaFoldDB" id="A0A2N5VHY8"/>
<organism evidence="3 4">
    <name type="scientific">Puccinia coronata f. sp. avenae</name>
    <dbReference type="NCBI Taxonomy" id="200324"/>
    <lineage>
        <taxon>Eukaryota</taxon>
        <taxon>Fungi</taxon>
        <taxon>Dikarya</taxon>
        <taxon>Basidiomycota</taxon>
        <taxon>Pucciniomycotina</taxon>
        <taxon>Pucciniomycetes</taxon>
        <taxon>Pucciniales</taxon>
        <taxon>Pucciniaceae</taxon>
        <taxon>Puccinia</taxon>
    </lineage>
</organism>
<reference evidence="3 4" key="1">
    <citation type="submission" date="2017-11" db="EMBL/GenBank/DDBJ databases">
        <title>De novo assembly and phasing of dikaryotic genomes from two isolates of Puccinia coronata f. sp. avenae, the causal agent of oat crown rust.</title>
        <authorList>
            <person name="Miller M.E."/>
            <person name="Zhang Y."/>
            <person name="Omidvar V."/>
            <person name="Sperschneider J."/>
            <person name="Schwessinger B."/>
            <person name="Raley C."/>
            <person name="Palmer J.M."/>
            <person name="Garnica D."/>
            <person name="Upadhyaya N."/>
            <person name="Rathjen J."/>
            <person name="Taylor J.M."/>
            <person name="Park R.F."/>
            <person name="Dodds P.N."/>
            <person name="Hirsch C.D."/>
            <person name="Kianian S.F."/>
            <person name="Figueroa M."/>
        </authorList>
    </citation>
    <scope>NUCLEOTIDE SEQUENCE [LARGE SCALE GENOMIC DNA]</scope>
    <source>
        <strain evidence="3">12SD80</strain>
    </source>
</reference>
<evidence type="ECO:0000313" key="3">
    <source>
        <dbReference type="EMBL" id="PLW49614.1"/>
    </source>
</evidence>
<sequence length="199" mass="21539">MVAFKVFSVLSIAIALVTAAAHPLSDQLVTRSISVISTHSATSSYKSLTTRIQTLRRDIDSGRVTETQARSQFQSFSSEARSTFTAINNCEACFHHDSVSSMTQYAQQCYSELNSLVDTCYRVYPEQARTIVTPLGQFDSQCRQNLALFRQGGIPVQSIIPSNFAQTASRAGWAQTSSFASSSSSRSSSSSSSSSSGGW</sequence>
<accession>A0A2N5VHY8</accession>